<dbReference type="GO" id="GO:0005634">
    <property type="term" value="C:nucleus"/>
    <property type="evidence" value="ECO:0007669"/>
    <property type="project" value="TreeGrafter"/>
</dbReference>
<dbReference type="Proteomes" id="UP001337655">
    <property type="component" value="Unassembled WGS sequence"/>
</dbReference>
<dbReference type="AlphaFoldDB" id="A0AAV9NY13"/>
<dbReference type="GeneID" id="89930911"/>
<keyword evidence="4" id="KW-0539">Nucleus</keyword>
<dbReference type="PANTHER" id="PTHR47424">
    <property type="entry name" value="REGULATORY PROTEIN GAL4"/>
    <property type="match status" value="1"/>
</dbReference>
<keyword evidence="5" id="KW-0472">Membrane</keyword>
<evidence type="ECO:0000256" key="1">
    <source>
        <dbReference type="ARBA" id="ARBA00023015"/>
    </source>
</evidence>
<name>A0AAV9NY13_9PEZI</name>
<dbReference type="PANTHER" id="PTHR47424:SF3">
    <property type="entry name" value="REGULATORY PROTEIN GAL4"/>
    <property type="match status" value="1"/>
</dbReference>
<keyword evidence="2" id="KW-0238">DNA-binding</keyword>
<protein>
    <submittedName>
        <fullName evidence="6">Uncharacterized protein</fullName>
    </submittedName>
</protein>
<dbReference type="EMBL" id="JAVRRT010000018">
    <property type="protein sequence ID" value="KAK5164916.1"/>
    <property type="molecule type" value="Genomic_DNA"/>
</dbReference>
<reference evidence="6 7" key="1">
    <citation type="submission" date="2023-08" db="EMBL/GenBank/DDBJ databases">
        <title>Black Yeasts Isolated from many extreme environments.</title>
        <authorList>
            <person name="Coleine C."/>
            <person name="Stajich J.E."/>
            <person name="Selbmann L."/>
        </authorList>
    </citation>
    <scope>NUCLEOTIDE SEQUENCE [LARGE SCALE GENOMIC DNA]</scope>
    <source>
        <strain evidence="6 7">CCFEE 5935</strain>
    </source>
</reference>
<evidence type="ECO:0000313" key="7">
    <source>
        <dbReference type="Proteomes" id="UP001337655"/>
    </source>
</evidence>
<dbReference type="GO" id="GO:0000435">
    <property type="term" value="P:positive regulation of transcription from RNA polymerase II promoter by galactose"/>
    <property type="evidence" value="ECO:0007669"/>
    <property type="project" value="TreeGrafter"/>
</dbReference>
<dbReference type="CDD" id="cd12148">
    <property type="entry name" value="fungal_TF_MHR"/>
    <property type="match status" value="1"/>
</dbReference>
<comment type="caution">
    <text evidence="6">The sequence shown here is derived from an EMBL/GenBank/DDBJ whole genome shotgun (WGS) entry which is preliminary data.</text>
</comment>
<sequence>MYDLQQPSINFFNASLSLHRLIGKAISQLYDQNLGYDDLLSEPESIPRIIGMDQEMDNWRSALTSELAVVWSHDLPASGSYHDRTLGRFRVMLTLRFHNLSILVHRPLLCKALDQLSKSTGDAVISMVSEMTNRSISICLRSAEETIDIVHGVVIDPDRSWPMLGAWWFTVYYLFNAALVVFSNALIQRALPSRQDASPAQNLDHLNRAIAAFRLLDRNNRVVERCTEYIEYLALVMERQLAVKPWLQQQQQQQQSAAGEVGQAVDALGGDVYAGLPDLNDFLKDEMELAQFFASGIFDVQNSYDGLVGGFQ</sequence>
<organism evidence="6 7">
    <name type="scientific">Saxophila tyrrhenica</name>
    <dbReference type="NCBI Taxonomy" id="1690608"/>
    <lineage>
        <taxon>Eukaryota</taxon>
        <taxon>Fungi</taxon>
        <taxon>Dikarya</taxon>
        <taxon>Ascomycota</taxon>
        <taxon>Pezizomycotina</taxon>
        <taxon>Dothideomycetes</taxon>
        <taxon>Dothideomycetidae</taxon>
        <taxon>Mycosphaerellales</taxon>
        <taxon>Extremaceae</taxon>
        <taxon>Saxophila</taxon>
    </lineage>
</organism>
<dbReference type="GO" id="GO:0000981">
    <property type="term" value="F:DNA-binding transcription factor activity, RNA polymerase II-specific"/>
    <property type="evidence" value="ECO:0007669"/>
    <property type="project" value="TreeGrafter"/>
</dbReference>
<proteinExistence type="predicted"/>
<dbReference type="RefSeq" id="XP_064655112.1">
    <property type="nucleotide sequence ID" value="XM_064806807.1"/>
</dbReference>
<evidence type="ECO:0000256" key="2">
    <source>
        <dbReference type="ARBA" id="ARBA00023125"/>
    </source>
</evidence>
<accession>A0AAV9NY13</accession>
<keyword evidence="3" id="KW-0804">Transcription</keyword>
<keyword evidence="5" id="KW-0812">Transmembrane</keyword>
<evidence type="ECO:0000256" key="3">
    <source>
        <dbReference type="ARBA" id="ARBA00023163"/>
    </source>
</evidence>
<dbReference type="InterPro" id="IPR051127">
    <property type="entry name" value="Fungal_SecMet_Regulators"/>
</dbReference>
<evidence type="ECO:0000256" key="5">
    <source>
        <dbReference type="SAM" id="Phobius"/>
    </source>
</evidence>
<evidence type="ECO:0000313" key="6">
    <source>
        <dbReference type="EMBL" id="KAK5164916.1"/>
    </source>
</evidence>
<keyword evidence="5" id="KW-1133">Transmembrane helix</keyword>
<feature type="transmembrane region" description="Helical" evidence="5">
    <location>
        <begin position="166"/>
        <end position="187"/>
    </location>
</feature>
<keyword evidence="7" id="KW-1185">Reference proteome</keyword>
<evidence type="ECO:0000256" key="4">
    <source>
        <dbReference type="ARBA" id="ARBA00023242"/>
    </source>
</evidence>
<keyword evidence="1" id="KW-0805">Transcription regulation</keyword>
<gene>
    <name evidence="6" type="ORF">LTR77_009580</name>
</gene>
<dbReference type="GO" id="GO:0000978">
    <property type="term" value="F:RNA polymerase II cis-regulatory region sequence-specific DNA binding"/>
    <property type="evidence" value="ECO:0007669"/>
    <property type="project" value="TreeGrafter"/>
</dbReference>